<protein>
    <recommendedName>
        <fullName evidence="5">Large ribosomal subunit protein uL15</fullName>
    </recommendedName>
    <alternativeName>
        <fullName evidence="6">60S ribosomal protein L27a</fullName>
    </alternativeName>
</protein>
<keyword evidence="3" id="KW-0687">Ribonucleoprotein</keyword>
<keyword evidence="4" id="KW-0379">Hydroxylation</keyword>
<reference evidence="8" key="1">
    <citation type="submission" date="2023-09" db="UniProtKB">
        <authorList>
            <consortium name="Ensembl"/>
        </authorList>
    </citation>
    <scope>IDENTIFICATION</scope>
</reference>
<dbReference type="SUPFAM" id="SSF52080">
    <property type="entry name" value="Ribosomal proteins L15p and L18e"/>
    <property type="match status" value="1"/>
</dbReference>
<dbReference type="OMA" id="RHYDRIN"/>
<sequence length="68" mass="7774">MPSRLRKTQTLKGHVSHSHDCTGKHRKYPGGQGNAGGMHQHRINFYKYHPGYFGKAGMSCEKNYVRNE</sequence>
<evidence type="ECO:0000256" key="2">
    <source>
        <dbReference type="ARBA" id="ARBA00022980"/>
    </source>
</evidence>
<evidence type="ECO:0000256" key="7">
    <source>
        <dbReference type="SAM" id="MobiDB-lite"/>
    </source>
</evidence>
<comment type="similarity">
    <text evidence="1">Belongs to the universal ribosomal protein uL15 family.</text>
</comment>
<organism evidence="8">
    <name type="scientific">Balaenoptera musculus</name>
    <name type="common">Blue whale</name>
    <dbReference type="NCBI Taxonomy" id="9771"/>
    <lineage>
        <taxon>Eukaryota</taxon>
        <taxon>Metazoa</taxon>
        <taxon>Chordata</taxon>
        <taxon>Craniata</taxon>
        <taxon>Vertebrata</taxon>
        <taxon>Euteleostomi</taxon>
        <taxon>Mammalia</taxon>
        <taxon>Eutheria</taxon>
        <taxon>Laurasiatheria</taxon>
        <taxon>Artiodactyla</taxon>
        <taxon>Whippomorpha</taxon>
        <taxon>Cetacea</taxon>
        <taxon>Mysticeti</taxon>
        <taxon>Balaenopteridae</taxon>
        <taxon>Balaenoptera</taxon>
    </lineage>
</organism>
<dbReference type="AlphaFoldDB" id="A0A8C0DNJ4"/>
<evidence type="ECO:0000256" key="6">
    <source>
        <dbReference type="ARBA" id="ARBA00035527"/>
    </source>
</evidence>
<name>A0A8C0DNJ4_BALMU</name>
<dbReference type="PANTHER" id="PTHR11721:SF3">
    <property type="entry name" value="LARGE RIBOSOMAL SUBUNIT PROTEIN UL15"/>
    <property type="match status" value="1"/>
</dbReference>
<dbReference type="Ensembl" id="ENSBMST00010025468.1">
    <property type="protein sequence ID" value="ENSBMSP00010023121.1"/>
    <property type="gene ID" value="ENSBMSG00010016817.1"/>
</dbReference>
<evidence type="ECO:0000256" key="4">
    <source>
        <dbReference type="ARBA" id="ARBA00023278"/>
    </source>
</evidence>
<keyword evidence="2" id="KW-0689">Ribosomal protein</keyword>
<dbReference type="GO" id="GO:0003735">
    <property type="term" value="F:structural constituent of ribosome"/>
    <property type="evidence" value="ECO:0007669"/>
    <property type="project" value="TreeGrafter"/>
</dbReference>
<feature type="region of interest" description="Disordered" evidence="7">
    <location>
        <begin position="1"/>
        <end position="36"/>
    </location>
</feature>
<evidence type="ECO:0000256" key="5">
    <source>
        <dbReference type="ARBA" id="ARBA00035200"/>
    </source>
</evidence>
<dbReference type="InterPro" id="IPR036227">
    <property type="entry name" value="Ribosomal_uL15/eL18_sf"/>
</dbReference>
<evidence type="ECO:0000256" key="1">
    <source>
        <dbReference type="ARBA" id="ARBA00007320"/>
    </source>
</evidence>
<proteinExistence type="inferred from homology"/>
<accession>A0A8C0DNJ4</accession>
<dbReference type="GeneTree" id="ENSGT00390000005534"/>
<dbReference type="GO" id="GO:0022625">
    <property type="term" value="C:cytosolic large ribosomal subunit"/>
    <property type="evidence" value="ECO:0007669"/>
    <property type="project" value="TreeGrafter"/>
</dbReference>
<evidence type="ECO:0000256" key="3">
    <source>
        <dbReference type="ARBA" id="ARBA00023274"/>
    </source>
</evidence>
<evidence type="ECO:0000313" key="8">
    <source>
        <dbReference type="Ensembl" id="ENSBMSP00010023121.1"/>
    </source>
</evidence>
<dbReference type="PANTHER" id="PTHR11721">
    <property type="entry name" value="60S RIBOSOMAL PROTEIN L27A"/>
    <property type="match status" value="1"/>
</dbReference>